<reference evidence="2" key="2">
    <citation type="submission" date="2023-04" db="EMBL/GenBank/DDBJ databases">
        <title>Paracnuella aquatica gen. nov., sp. nov., a member of the family Chitinophagaceae isolated from a hot spring.</title>
        <authorList>
            <person name="Wang C."/>
        </authorList>
    </citation>
    <scope>NUCLEOTIDE SEQUENCE</scope>
    <source>
        <strain evidence="2">LB-8</strain>
    </source>
</reference>
<evidence type="ECO:0000313" key="2">
    <source>
        <dbReference type="EMBL" id="MCU7550910.1"/>
    </source>
</evidence>
<dbReference type="Proteomes" id="UP001155483">
    <property type="component" value="Unassembled WGS sequence"/>
</dbReference>
<evidence type="ECO:0000256" key="1">
    <source>
        <dbReference type="SAM" id="SignalP"/>
    </source>
</evidence>
<name>A0A9X3B8M4_9BACT</name>
<keyword evidence="3" id="KW-1185">Reference proteome</keyword>
<gene>
    <name evidence="2" type="ORF">OCK74_17450</name>
</gene>
<keyword evidence="1" id="KW-0732">Signal</keyword>
<feature type="chain" id="PRO_5040956148" description="Outer membrane protein beta-barrel domain-containing protein" evidence="1">
    <location>
        <begin position="22"/>
        <end position="280"/>
    </location>
</feature>
<evidence type="ECO:0000313" key="3">
    <source>
        <dbReference type="Proteomes" id="UP001155483"/>
    </source>
</evidence>
<comment type="caution">
    <text evidence="2">The sequence shown here is derived from an EMBL/GenBank/DDBJ whole genome shotgun (WGS) entry which is preliminary data.</text>
</comment>
<evidence type="ECO:0008006" key="4">
    <source>
        <dbReference type="Google" id="ProtNLM"/>
    </source>
</evidence>
<dbReference type="AlphaFoldDB" id="A0A9X3B8M4"/>
<sequence>MMKNIFSIILIACIFISSANAQESDVQDSTREKGLAFKISLNYNSGLNYYGRTDSMTSSGIFPMAELWFSPKVYINAAPVFVHNQISALEYAGSVATIGYLYSSNKWLSHLYAMKPFYKESSQLVQSALKAQTGASFSFLNKVVNITAGGDMKFSDKIDFGATAGLDHIFRMQRGQSVLVLNPSLFVNAGTQNFTRSYKKKTGGVLNRREQQVTEQIQAFNILSYEASLPLIYSKDKFQVLVTPAYVIPQNLIQLPDQPEQSEYGKNMLYTTVTVKYTFK</sequence>
<dbReference type="RefSeq" id="WP_279298349.1">
    <property type="nucleotide sequence ID" value="NZ_JAOTIF010000016.1"/>
</dbReference>
<reference evidence="2" key="1">
    <citation type="submission" date="2022-09" db="EMBL/GenBank/DDBJ databases">
        <authorList>
            <person name="Yuan C."/>
            <person name="Ke Z."/>
        </authorList>
    </citation>
    <scope>NUCLEOTIDE SEQUENCE</scope>
    <source>
        <strain evidence="2">LB-8</strain>
    </source>
</reference>
<accession>A0A9X3B8M4</accession>
<proteinExistence type="predicted"/>
<dbReference type="EMBL" id="JAOTIF010000016">
    <property type="protein sequence ID" value="MCU7550910.1"/>
    <property type="molecule type" value="Genomic_DNA"/>
</dbReference>
<feature type="signal peptide" evidence="1">
    <location>
        <begin position="1"/>
        <end position="21"/>
    </location>
</feature>
<organism evidence="2 3">
    <name type="scientific">Paraflavisolibacter caeni</name>
    <dbReference type="NCBI Taxonomy" id="2982496"/>
    <lineage>
        <taxon>Bacteria</taxon>
        <taxon>Pseudomonadati</taxon>
        <taxon>Bacteroidota</taxon>
        <taxon>Chitinophagia</taxon>
        <taxon>Chitinophagales</taxon>
        <taxon>Chitinophagaceae</taxon>
        <taxon>Paraflavisolibacter</taxon>
    </lineage>
</organism>
<protein>
    <recommendedName>
        <fullName evidence="4">Outer membrane protein beta-barrel domain-containing protein</fullName>
    </recommendedName>
</protein>